<name>A0A7R8UL70_HERIL</name>
<dbReference type="GO" id="GO:0048332">
    <property type="term" value="P:mesoderm morphogenesis"/>
    <property type="evidence" value="ECO:0007669"/>
    <property type="project" value="TreeGrafter"/>
</dbReference>
<dbReference type="PANTHER" id="PTHR21050:SF1">
    <property type="entry name" value="MIDKINE AND PLEIOTROPHIN 1, ISOFORM A-RELATED"/>
    <property type="match status" value="1"/>
</dbReference>
<feature type="domain" description="Pleiotrophin/Midkine C-terminal" evidence="8">
    <location>
        <begin position="163"/>
        <end position="206"/>
    </location>
</feature>
<dbReference type="Gene3D" id="2.30.90.10">
    <property type="entry name" value="Heparin-binding Growth Factor, Midkine, Chain A- C-terminal Domain"/>
    <property type="match status" value="1"/>
</dbReference>
<dbReference type="Proteomes" id="UP000594454">
    <property type="component" value="Chromosome 2"/>
</dbReference>
<comment type="similarity">
    <text evidence="2">Belongs to the pleiotrophin family.</text>
</comment>
<dbReference type="EMBL" id="LR899010">
    <property type="protein sequence ID" value="CAD7082673.1"/>
    <property type="molecule type" value="Genomic_DNA"/>
</dbReference>
<reference evidence="9 10" key="1">
    <citation type="submission" date="2020-11" db="EMBL/GenBank/DDBJ databases">
        <authorList>
            <person name="Wallbank WR R."/>
            <person name="Pardo Diaz C."/>
            <person name="Kozak K."/>
            <person name="Martin S."/>
            <person name="Jiggins C."/>
            <person name="Moest M."/>
            <person name="Warren A I."/>
            <person name="Generalovic N T."/>
            <person name="Byers J.R.P. K."/>
            <person name="Montejo-Kovacevich G."/>
            <person name="Yen C E."/>
        </authorList>
    </citation>
    <scope>NUCLEOTIDE SEQUENCE [LARGE SCALE GENOMIC DNA]</scope>
</reference>
<protein>
    <recommendedName>
        <fullName evidence="8">Pleiotrophin/Midkine C-terminal domain-containing protein</fullName>
    </recommendedName>
</protein>
<evidence type="ECO:0000259" key="8">
    <source>
        <dbReference type="Pfam" id="PF01091"/>
    </source>
</evidence>
<gene>
    <name evidence="9" type="ORF">HERILL_LOCUS5690</name>
</gene>
<dbReference type="GO" id="GO:0008201">
    <property type="term" value="F:heparin binding"/>
    <property type="evidence" value="ECO:0007669"/>
    <property type="project" value="TreeGrafter"/>
</dbReference>
<evidence type="ECO:0000256" key="5">
    <source>
        <dbReference type="ARBA" id="ARBA00023157"/>
    </source>
</evidence>
<evidence type="ECO:0000256" key="2">
    <source>
        <dbReference type="ARBA" id="ARBA00005403"/>
    </source>
</evidence>
<comment type="subcellular location">
    <subcellularLocation>
        <location evidence="1">Secreted</location>
    </subcellularLocation>
</comment>
<dbReference type="PANTHER" id="PTHR21050">
    <property type="entry name" value="MIDKINE AND PLEIOTROPHIN 1, ISOFORM A-RELATED"/>
    <property type="match status" value="1"/>
</dbReference>
<dbReference type="GO" id="GO:0008083">
    <property type="term" value="F:growth factor activity"/>
    <property type="evidence" value="ECO:0007669"/>
    <property type="project" value="InterPro"/>
</dbReference>
<feature type="chain" id="PRO_5031571908" description="Pleiotrophin/Midkine C-terminal domain-containing protein" evidence="7">
    <location>
        <begin position="24"/>
        <end position="227"/>
    </location>
</feature>
<feature type="compositionally biased region" description="Basic residues" evidence="6">
    <location>
        <begin position="142"/>
        <end position="154"/>
    </location>
</feature>
<keyword evidence="10" id="KW-1185">Reference proteome</keyword>
<dbReference type="InterPro" id="IPR020090">
    <property type="entry name" value="PTN/MK_C_dom"/>
</dbReference>
<feature type="compositionally biased region" description="Gly residues" evidence="6">
    <location>
        <begin position="44"/>
        <end position="54"/>
    </location>
</feature>
<proteinExistence type="inferred from homology"/>
<dbReference type="FunFam" id="2.30.90.10:FF:000001">
    <property type="entry name" value="Pleiotrophin"/>
    <property type="match status" value="1"/>
</dbReference>
<dbReference type="Pfam" id="PF01091">
    <property type="entry name" value="PTN_MK_C"/>
    <property type="match status" value="1"/>
</dbReference>
<dbReference type="GO" id="GO:0005576">
    <property type="term" value="C:extracellular region"/>
    <property type="evidence" value="ECO:0007669"/>
    <property type="project" value="UniProtKB-SubCell"/>
</dbReference>
<feature type="region of interest" description="Disordered" evidence="6">
    <location>
        <begin position="37"/>
        <end position="56"/>
    </location>
</feature>
<evidence type="ECO:0000256" key="3">
    <source>
        <dbReference type="ARBA" id="ARBA00022525"/>
    </source>
</evidence>
<dbReference type="InParanoid" id="A0A7R8UL70"/>
<evidence type="ECO:0000313" key="9">
    <source>
        <dbReference type="EMBL" id="CAD7082673.1"/>
    </source>
</evidence>
<evidence type="ECO:0000256" key="1">
    <source>
        <dbReference type="ARBA" id="ARBA00004613"/>
    </source>
</evidence>
<keyword evidence="4 7" id="KW-0732">Signal</keyword>
<feature type="signal peptide" evidence="7">
    <location>
        <begin position="1"/>
        <end position="23"/>
    </location>
</feature>
<dbReference type="FunCoup" id="A0A7R8UL70">
    <property type="interactions" value="41"/>
</dbReference>
<dbReference type="InterPro" id="IPR038130">
    <property type="entry name" value="PTN/MK_C_dom_sf"/>
</dbReference>
<keyword evidence="5" id="KW-1015">Disulfide bond</keyword>
<keyword evidence="3" id="KW-0964">Secreted</keyword>
<feature type="region of interest" description="Disordered" evidence="6">
    <location>
        <begin position="70"/>
        <end position="164"/>
    </location>
</feature>
<accession>A0A7R8UL70</accession>
<dbReference type="AlphaFoldDB" id="A0A7R8UL70"/>
<evidence type="ECO:0000256" key="6">
    <source>
        <dbReference type="SAM" id="MobiDB-lite"/>
    </source>
</evidence>
<evidence type="ECO:0000256" key="7">
    <source>
        <dbReference type="SAM" id="SignalP"/>
    </source>
</evidence>
<evidence type="ECO:0000256" key="4">
    <source>
        <dbReference type="ARBA" id="ARBA00022729"/>
    </source>
</evidence>
<feature type="compositionally biased region" description="Basic residues" evidence="6">
    <location>
        <begin position="85"/>
        <end position="94"/>
    </location>
</feature>
<feature type="compositionally biased region" description="Basic and acidic residues" evidence="6">
    <location>
        <begin position="103"/>
        <end position="127"/>
    </location>
</feature>
<organism evidence="9 10">
    <name type="scientific">Hermetia illucens</name>
    <name type="common">Black soldier fly</name>
    <dbReference type="NCBI Taxonomy" id="343691"/>
    <lineage>
        <taxon>Eukaryota</taxon>
        <taxon>Metazoa</taxon>
        <taxon>Ecdysozoa</taxon>
        <taxon>Arthropoda</taxon>
        <taxon>Hexapoda</taxon>
        <taxon>Insecta</taxon>
        <taxon>Pterygota</taxon>
        <taxon>Neoptera</taxon>
        <taxon>Endopterygota</taxon>
        <taxon>Diptera</taxon>
        <taxon>Brachycera</taxon>
        <taxon>Stratiomyomorpha</taxon>
        <taxon>Stratiomyidae</taxon>
        <taxon>Hermetiinae</taxon>
        <taxon>Hermetia</taxon>
    </lineage>
</organism>
<sequence length="227" mass="25255">MNLILISILAVASLSLLPTKTHGTTEVQEPPQALPLAAQTQPTNGGGGNAGINDGGEIWQEDDREVLIRNERGAKNNGNGSGSGKRGKNKKNKNHISTTKMPTAHEPERLEKKENEGKTESSKEKKQQTPQEQKQTQEQHQTHNKHSNKHNTRKSHSEDGPSDCRYVKSPWTECDFKSNMRSRTLTLKKGEPECVPIRTIQKKCKKGYVVSDCAGKMRSFKDKTDSD</sequence>
<evidence type="ECO:0000313" key="10">
    <source>
        <dbReference type="Proteomes" id="UP000594454"/>
    </source>
</evidence>